<comment type="caution">
    <text evidence="1">The sequence shown here is derived from an EMBL/GenBank/DDBJ whole genome shotgun (WGS) entry which is preliminary data.</text>
</comment>
<accession>A0A7C3HWJ7</accession>
<protein>
    <submittedName>
        <fullName evidence="1">DUF935 family protein</fullName>
    </submittedName>
</protein>
<gene>
    <name evidence="1" type="ORF">ENS59_04715</name>
</gene>
<dbReference type="AlphaFoldDB" id="A0A7C3HWJ7"/>
<proteinExistence type="predicted"/>
<sequence>MKKETQKIDARTLSARVITLDTALSSFMGYMPNPDEVLRDTGERISVYREMRTDPRIKSLIALVKSTILEFTPRIEQGDSKPQVYKTVSEYIPQSLLYGLEKRLLSAIDYGYSVVEVVWENTDGWWKVADVVLRKPERFAFDAEGRLKYKDPNNAELLDLYNQSYKWLVFRHDKDAENPYGTSALKSCYWAWKFKKAGSQFWIMAAEKFSVPSILALFDTTEPEDKIKERALGLSEMLSTVQSGSGAALANIKDVKLLTSPEKVSEFRSLMEWCDQQISYGITGQSLATQEAEFGSRAQASVHKDVLTLLAKGACRDMTEVLQRLVSYVVELNYGPDEAEPQIRFDLEEHTTWEELMQAIDRGVPVSKQSLYTRYGVPEPAGEDDTFVRETQAGMGPLALAMADESKKKARRPLF</sequence>
<dbReference type="InterPro" id="IPR009279">
    <property type="entry name" value="Portal_Mu"/>
</dbReference>
<dbReference type="Pfam" id="PF06074">
    <property type="entry name" value="Portal_Mu"/>
    <property type="match status" value="1"/>
</dbReference>
<name>A0A7C3HWJ7_9SPIR</name>
<evidence type="ECO:0000313" key="1">
    <source>
        <dbReference type="EMBL" id="HFH28799.1"/>
    </source>
</evidence>
<dbReference type="EMBL" id="DSVL01000144">
    <property type="protein sequence ID" value="HFH28799.1"/>
    <property type="molecule type" value="Genomic_DNA"/>
</dbReference>
<reference evidence="1" key="1">
    <citation type="journal article" date="2020" name="mSystems">
        <title>Genome- and Community-Level Interaction Insights into Carbon Utilization and Element Cycling Functions of Hydrothermarchaeota in Hydrothermal Sediment.</title>
        <authorList>
            <person name="Zhou Z."/>
            <person name="Liu Y."/>
            <person name="Xu W."/>
            <person name="Pan J."/>
            <person name="Luo Z.H."/>
            <person name="Li M."/>
        </authorList>
    </citation>
    <scope>NUCLEOTIDE SEQUENCE [LARGE SCALE GENOMIC DNA]</scope>
    <source>
        <strain evidence="1">SpSt-503</strain>
    </source>
</reference>
<organism evidence="1">
    <name type="scientific">Gracilinema caldarium</name>
    <dbReference type="NCBI Taxonomy" id="215591"/>
    <lineage>
        <taxon>Bacteria</taxon>
        <taxon>Pseudomonadati</taxon>
        <taxon>Spirochaetota</taxon>
        <taxon>Spirochaetia</taxon>
        <taxon>Spirochaetales</taxon>
        <taxon>Breznakiellaceae</taxon>
        <taxon>Gracilinema</taxon>
    </lineage>
</organism>